<dbReference type="AlphaFoldDB" id="A0A381QCJ6"/>
<organism evidence="2">
    <name type="scientific">marine metagenome</name>
    <dbReference type="NCBI Taxonomy" id="408172"/>
    <lineage>
        <taxon>unclassified sequences</taxon>
        <taxon>metagenomes</taxon>
        <taxon>ecological metagenomes</taxon>
    </lineage>
</organism>
<dbReference type="SUPFAM" id="SSF55144">
    <property type="entry name" value="LigT-like"/>
    <property type="match status" value="1"/>
</dbReference>
<protein>
    <recommendedName>
        <fullName evidence="3">Phosphoesterase HXTX domain-containing protein</fullName>
    </recommendedName>
</protein>
<name>A0A381QCJ6_9ZZZZ</name>
<evidence type="ECO:0000313" key="2">
    <source>
        <dbReference type="EMBL" id="SUZ75797.1"/>
    </source>
</evidence>
<dbReference type="PANTHER" id="PTHR35561">
    <property type="entry name" value="RNA 2',3'-CYCLIC PHOSPHODIESTERASE"/>
    <property type="match status" value="1"/>
</dbReference>
<sequence length="163" mass="18609">MKDSPGDIKWVRDPQLHLTLSFLGHTPESTVNTIIESVQQVTRQFEPMELAINSTGCFPVPTRPRVLWLGVEGHTVPLISMVNQLRECLDTLGFPSEEREYFPHITLARIRYPQRFTPNIDLFLQSSYDTIVFPVDRVQFFSSELLPDGAVYTLLNSFPLGET</sequence>
<dbReference type="HAMAP" id="MF_01940">
    <property type="entry name" value="RNA_CPDase"/>
    <property type="match status" value="1"/>
</dbReference>
<dbReference type="GO" id="GO:0008664">
    <property type="term" value="F:RNA 2',3'-cyclic 3'-phosphodiesterase activity"/>
    <property type="evidence" value="ECO:0007669"/>
    <property type="project" value="InterPro"/>
</dbReference>
<reference evidence="2" key="1">
    <citation type="submission" date="2018-05" db="EMBL/GenBank/DDBJ databases">
        <authorList>
            <person name="Lanie J.A."/>
            <person name="Ng W.-L."/>
            <person name="Kazmierczak K.M."/>
            <person name="Andrzejewski T.M."/>
            <person name="Davidsen T.M."/>
            <person name="Wayne K.J."/>
            <person name="Tettelin H."/>
            <person name="Glass J.I."/>
            <person name="Rusch D."/>
            <person name="Podicherti R."/>
            <person name="Tsui H.-C.T."/>
            <person name="Winkler M.E."/>
        </authorList>
    </citation>
    <scope>NUCLEOTIDE SEQUENCE</scope>
</reference>
<evidence type="ECO:0008006" key="3">
    <source>
        <dbReference type="Google" id="ProtNLM"/>
    </source>
</evidence>
<dbReference type="NCBIfam" id="TIGR02258">
    <property type="entry name" value="2_5_ligase"/>
    <property type="match status" value="1"/>
</dbReference>
<keyword evidence="1" id="KW-0378">Hydrolase</keyword>
<accession>A0A381QCJ6</accession>
<gene>
    <name evidence="2" type="ORF">METZ01_LOCUS28651</name>
</gene>
<dbReference type="InterPro" id="IPR009097">
    <property type="entry name" value="Cyclic_Pdiesterase"/>
</dbReference>
<dbReference type="InterPro" id="IPR004175">
    <property type="entry name" value="RNA_CPDase"/>
</dbReference>
<dbReference type="Pfam" id="PF13563">
    <property type="entry name" value="2_5_RNA_ligase2"/>
    <property type="match status" value="1"/>
</dbReference>
<dbReference type="EMBL" id="UINC01001259">
    <property type="protein sequence ID" value="SUZ75797.1"/>
    <property type="molecule type" value="Genomic_DNA"/>
</dbReference>
<proteinExistence type="inferred from homology"/>
<dbReference type="Gene3D" id="3.90.1140.10">
    <property type="entry name" value="Cyclic phosphodiesterase"/>
    <property type="match status" value="1"/>
</dbReference>
<evidence type="ECO:0000256" key="1">
    <source>
        <dbReference type="ARBA" id="ARBA00022801"/>
    </source>
</evidence>
<dbReference type="PANTHER" id="PTHR35561:SF1">
    <property type="entry name" value="RNA 2',3'-CYCLIC PHOSPHODIESTERASE"/>
    <property type="match status" value="1"/>
</dbReference>
<dbReference type="GO" id="GO:0004113">
    <property type="term" value="F:2',3'-cyclic-nucleotide 3'-phosphodiesterase activity"/>
    <property type="evidence" value="ECO:0007669"/>
    <property type="project" value="InterPro"/>
</dbReference>